<proteinExistence type="predicted"/>
<dbReference type="SUPFAM" id="SSF143422">
    <property type="entry name" value="Transposase IS200-like"/>
    <property type="match status" value="1"/>
</dbReference>
<dbReference type="InterPro" id="IPR002686">
    <property type="entry name" value="Transposase_17"/>
</dbReference>
<evidence type="ECO:0000259" key="1">
    <source>
        <dbReference type="SMART" id="SM01321"/>
    </source>
</evidence>
<dbReference type="EMBL" id="JBELQA010000008">
    <property type="protein sequence ID" value="MFL9831970.1"/>
    <property type="molecule type" value="Genomic_DNA"/>
</dbReference>
<evidence type="ECO:0000313" key="2">
    <source>
        <dbReference type="EMBL" id="MFL9831970.1"/>
    </source>
</evidence>
<sequence>MKNDNYQKQPLVPGNYYHIYNRGNNGIAVFFDKGNYEYFLKLYQQYIYPIAETYAWCLMKNHFHFLVYIRSENEIKKEALEFSTVEKPKILDASKQFGHLFNAYTQAINKKYNRTGSLFEKPFERKRVDSEKYLKNLIYYIHNNPIHHGFVKNSIEYPWSSYETVLSNKPTRLKREDIIEIYGSKEAFISYHQEKQNLENIVELLLD</sequence>
<accession>A0ABW8XWH7</accession>
<dbReference type="PANTHER" id="PTHR34322">
    <property type="entry name" value="TRANSPOSASE, Y1_TNP DOMAIN-CONTAINING"/>
    <property type="match status" value="1"/>
</dbReference>
<reference evidence="2 3" key="1">
    <citation type="submission" date="2024-06" db="EMBL/GenBank/DDBJ databases">
        <authorList>
            <person name="Kaempfer P."/>
            <person name="Viver T."/>
        </authorList>
    </citation>
    <scope>NUCLEOTIDE SEQUENCE [LARGE SCALE GENOMIC DNA]</scope>
    <source>
        <strain evidence="2 3">ST-87</strain>
    </source>
</reference>
<dbReference type="RefSeq" id="WP_408082418.1">
    <property type="nucleotide sequence ID" value="NZ_JBELQA010000008.1"/>
</dbReference>
<evidence type="ECO:0000313" key="3">
    <source>
        <dbReference type="Proteomes" id="UP001629260"/>
    </source>
</evidence>
<comment type="caution">
    <text evidence="2">The sequence shown here is derived from an EMBL/GenBank/DDBJ whole genome shotgun (WGS) entry which is preliminary data.</text>
</comment>
<dbReference type="Proteomes" id="UP001629260">
    <property type="component" value="Unassembled WGS sequence"/>
</dbReference>
<dbReference type="SMART" id="SM01321">
    <property type="entry name" value="Y1_Tnp"/>
    <property type="match status" value="1"/>
</dbReference>
<organism evidence="2 3">
    <name type="scientific">Flavobacterium plantiphilum</name>
    <dbReference type="NCBI Taxonomy" id="3163297"/>
    <lineage>
        <taxon>Bacteria</taxon>
        <taxon>Pseudomonadati</taxon>
        <taxon>Bacteroidota</taxon>
        <taxon>Flavobacteriia</taxon>
        <taxon>Flavobacteriales</taxon>
        <taxon>Flavobacteriaceae</taxon>
        <taxon>Flavobacterium</taxon>
    </lineage>
</organism>
<name>A0ABW8XWH7_9FLAO</name>
<dbReference type="PANTHER" id="PTHR34322:SF2">
    <property type="entry name" value="TRANSPOSASE IS200-LIKE DOMAIN-CONTAINING PROTEIN"/>
    <property type="match status" value="1"/>
</dbReference>
<gene>
    <name evidence="2" type="ORF">ABS764_14050</name>
</gene>
<dbReference type="Gene3D" id="3.30.70.1290">
    <property type="entry name" value="Transposase IS200-like"/>
    <property type="match status" value="1"/>
</dbReference>
<keyword evidence="3" id="KW-1185">Reference proteome</keyword>
<dbReference type="InterPro" id="IPR036515">
    <property type="entry name" value="Transposase_17_sf"/>
</dbReference>
<feature type="domain" description="Transposase IS200-like" evidence="1">
    <location>
        <begin position="12"/>
        <end position="144"/>
    </location>
</feature>
<protein>
    <recommendedName>
        <fullName evidence="1">Transposase IS200-like domain-containing protein</fullName>
    </recommendedName>
</protein>